<evidence type="ECO:0000313" key="1">
    <source>
        <dbReference type="EMBL" id="EDQ99315.1"/>
    </source>
</evidence>
<protein>
    <submittedName>
        <fullName evidence="1">Predicted protein</fullName>
    </submittedName>
</protein>
<organism evidence="2">
    <name type="scientific">Laccaria bicolor (strain S238N-H82 / ATCC MYA-4686)</name>
    <name type="common">Bicoloured deceiver</name>
    <name type="synonym">Laccaria laccata var. bicolor</name>
    <dbReference type="NCBI Taxonomy" id="486041"/>
    <lineage>
        <taxon>Eukaryota</taxon>
        <taxon>Fungi</taxon>
        <taxon>Dikarya</taxon>
        <taxon>Basidiomycota</taxon>
        <taxon>Agaricomycotina</taxon>
        <taxon>Agaricomycetes</taxon>
        <taxon>Agaricomycetidae</taxon>
        <taxon>Agaricales</taxon>
        <taxon>Agaricineae</taxon>
        <taxon>Hydnangiaceae</taxon>
        <taxon>Laccaria</taxon>
    </lineage>
</organism>
<dbReference type="RefSeq" id="XP_001890035.1">
    <property type="nucleotide sequence ID" value="XM_001890000.1"/>
</dbReference>
<reference evidence="1 2" key="1">
    <citation type="journal article" date="2008" name="Nature">
        <title>The genome of Laccaria bicolor provides insights into mycorrhizal symbiosis.</title>
        <authorList>
            <person name="Martin F."/>
            <person name="Aerts A."/>
            <person name="Ahren D."/>
            <person name="Brun A."/>
            <person name="Danchin E.G.J."/>
            <person name="Duchaussoy F."/>
            <person name="Gibon J."/>
            <person name="Kohler A."/>
            <person name="Lindquist E."/>
            <person name="Pereda V."/>
            <person name="Salamov A."/>
            <person name="Shapiro H.J."/>
            <person name="Wuyts J."/>
            <person name="Blaudez D."/>
            <person name="Buee M."/>
            <person name="Brokstein P."/>
            <person name="Canbaeck B."/>
            <person name="Cohen D."/>
            <person name="Courty P.E."/>
            <person name="Coutinho P.M."/>
            <person name="Delaruelle C."/>
            <person name="Detter J.C."/>
            <person name="Deveau A."/>
            <person name="DiFazio S."/>
            <person name="Duplessis S."/>
            <person name="Fraissinet-Tachet L."/>
            <person name="Lucic E."/>
            <person name="Frey-Klett P."/>
            <person name="Fourrey C."/>
            <person name="Feussner I."/>
            <person name="Gay G."/>
            <person name="Grimwood J."/>
            <person name="Hoegger P.J."/>
            <person name="Jain P."/>
            <person name="Kilaru S."/>
            <person name="Labbe J."/>
            <person name="Lin Y.C."/>
            <person name="Legue V."/>
            <person name="Le Tacon F."/>
            <person name="Marmeisse R."/>
            <person name="Melayah D."/>
            <person name="Montanini B."/>
            <person name="Muratet M."/>
            <person name="Nehls U."/>
            <person name="Niculita-Hirzel H."/>
            <person name="Oudot-Le Secq M.P."/>
            <person name="Peter M."/>
            <person name="Quesneville H."/>
            <person name="Rajashekar B."/>
            <person name="Reich M."/>
            <person name="Rouhier N."/>
            <person name="Schmutz J."/>
            <person name="Yin T."/>
            <person name="Chalot M."/>
            <person name="Henrissat B."/>
            <person name="Kuees U."/>
            <person name="Lucas S."/>
            <person name="Van de Peer Y."/>
            <person name="Podila G.K."/>
            <person name="Polle A."/>
            <person name="Pukkila P.J."/>
            <person name="Richardson P.M."/>
            <person name="Rouze P."/>
            <person name="Sanders I.R."/>
            <person name="Stajich J.E."/>
            <person name="Tunlid A."/>
            <person name="Tuskan G."/>
            <person name="Grigoriev I.V."/>
        </authorList>
    </citation>
    <scope>NUCLEOTIDE SEQUENCE [LARGE SCALE GENOMIC DNA]</scope>
    <source>
        <strain evidence="2">S238N-H82 / ATCC MYA-4686</strain>
    </source>
</reference>
<dbReference type="KEGG" id="lbc:LACBIDRAFT_335149"/>
<keyword evidence="2" id="KW-1185">Reference proteome</keyword>
<dbReference type="Proteomes" id="UP000001194">
    <property type="component" value="Unassembled WGS sequence"/>
</dbReference>
<sequence>MAPTKNHYDLAASAAAHVGPVEDIDFSSGSKQIATVGNGCLKLWTIDSNRLKWPSCISGLALDYVVVIPVTDSNANHCDHSPIPFVAMSHFSFLLLFKGLTYDSDPSPYLMD</sequence>
<dbReference type="EMBL" id="DS547167">
    <property type="protein sequence ID" value="EDQ99315.1"/>
    <property type="molecule type" value="Genomic_DNA"/>
</dbReference>
<accession>B0E1I7</accession>
<dbReference type="OrthoDB" id="3238562at2759"/>
<proteinExistence type="predicted"/>
<evidence type="ECO:0000313" key="2">
    <source>
        <dbReference type="Proteomes" id="UP000001194"/>
    </source>
</evidence>
<dbReference type="GeneID" id="6085683"/>
<dbReference type="AlphaFoldDB" id="B0E1I7"/>
<gene>
    <name evidence="1" type="ORF">LACBIDRAFT_335149</name>
</gene>
<dbReference type="HOGENOM" id="CLU_2146308_0_0_1"/>
<dbReference type="InParanoid" id="B0E1I7"/>
<name>B0E1I7_LACBS</name>